<dbReference type="InterPro" id="IPR011006">
    <property type="entry name" value="CheY-like_superfamily"/>
</dbReference>
<dbReference type="PROSITE" id="PS00675">
    <property type="entry name" value="SIGMA54_INTERACT_1"/>
    <property type="match status" value="1"/>
</dbReference>
<evidence type="ECO:0000256" key="3">
    <source>
        <dbReference type="ARBA" id="ARBA00023015"/>
    </source>
</evidence>
<feature type="domain" description="Sigma-54 factor interaction" evidence="6">
    <location>
        <begin position="143"/>
        <end position="373"/>
    </location>
</feature>
<evidence type="ECO:0000259" key="6">
    <source>
        <dbReference type="PROSITE" id="PS50045"/>
    </source>
</evidence>
<evidence type="ECO:0000313" key="9">
    <source>
        <dbReference type="Proteomes" id="UP000002432"/>
    </source>
</evidence>
<gene>
    <name evidence="8" type="ordered locus">Acid345_2782</name>
</gene>
<dbReference type="SUPFAM" id="SSF52172">
    <property type="entry name" value="CheY-like"/>
    <property type="match status" value="1"/>
</dbReference>
<dbReference type="SMART" id="SM00382">
    <property type="entry name" value="AAA"/>
    <property type="match status" value="1"/>
</dbReference>
<dbReference type="InterPro" id="IPR001789">
    <property type="entry name" value="Sig_transdc_resp-reg_receiver"/>
</dbReference>
<dbReference type="STRING" id="204669.Acid345_2782"/>
<organism evidence="8 9">
    <name type="scientific">Koribacter versatilis (strain Ellin345)</name>
    <dbReference type="NCBI Taxonomy" id="204669"/>
    <lineage>
        <taxon>Bacteria</taxon>
        <taxon>Pseudomonadati</taxon>
        <taxon>Acidobacteriota</taxon>
        <taxon>Terriglobia</taxon>
        <taxon>Terriglobales</taxon>
        <taxon>Candidatus Korobacteraceae</taxon>
        <taxon>Candidatus Korobacter</taxon>
    </lineage>
</organism>
<evidence type="ECO:0000256" key="4">
    <source>
        <dbReference type="ARBA" id="ARBA00023163"/>
    </source>
</evidence>
<dbReference type="PROSITE" id="PS50045">
    <property type="entry name" value="SIGMA54_INTERACT_4"/>
    <property type="match status" value="1"/>
</dbReference>
<evidence type="ECO:0000259" key="7">
    <source>
        <dbReference type="PROSITE" id="PS50110"/>
    </source>
</evidence>
<dbReference type="InterPro" id="IPR002078">
    <property type="entry name" value="Sigma_54_int"/>
</dbReference>
<dbReference type="InterPro" id="IPR027417">
    <property type="entry name" value="P-loop_NTPase"/>
</dbReference>
<evidence type="ECO:0000256" key="5">
    <source>
        <dbReference type="PROSITE-ProRule" id="PRU00169"/>
    </source>
</evidence>
<dbReference type="Pfam" id="PF02954">
    <property type="entry name" value="HTH_8"/>
    <property type="match status" value="1"/>
</dbReference>
<dbReference type="Pfam" id="PF25601">
    <property type="entry name" value="AAA_lid_14"/>
    <property type="match status" value="1"/>
</dbReference>
<dbReference type="eggNOG" id="COG2204">
    <property type="taxonomic scope" value="Bacteria"/>
</dbReference>
<keyword evidence="1" id="KW-0547">Nucleotide-binding</keyword>
<dbReference type="InterPro" id="IPR009057">
    <property type="entry name" value="Homeodomain-like_sf"/>
</dbReference>
<keyword evidence="4" id="KW-0804">Transcription</keyword>
<dbReference type="FunFam" id="3.40.50.300:FF:000006">
    <property type="entry name" value="DNA-binding transcriptional regulator NtrC"/>
    <property type="match status" value="1"/>
</dbReference>
<keyword evidence="9" id="KW-1185">Reference proteome</keyword>
<keyword evidence="2" id="KW-0067">ATP-binding</keyword>
<keyword evidence="3" id="KW-0805">Transcription regulation</keyword>
<dbReference type="SUPFAM" id="SSF46689">
    <property type="entry name" value="Homeodomain-like"/>
    <property type="match status" value="1"/>
</dbReference>
<dbReference type="AlphaFoldDB" id="Q1IMW7"/>
<dbReference type="OrthoDB" id="9803970at2"/>
<feature type="domain" description="Response regulatory" evidence="7">
    <location>
        <begin position="4"/>
        <end position="118"/>
    </location>
</feature>
<dbReference type="GO" id="GO:0043565">
    <property type="term" value="F:sequence-specific DNA binding"/>
    <property type="evidence" value="ECO:0007669"/>
    <property type="project" value="InterPro"/>
</dbReference>
<dbReference type="KEGG" id="aba:Acid345_2782"/>
<dbReference type="RefSeq" id="WP_011523584.1">
    <property type="nucleotide sequence ID" value="NC_008009.1"/>
</dbReference>
<dbReference type="Proteomes" id="UP000002432">
    <property type="component" value="Chromosome"/>
</dbReference>
<dbReference type="SUPFAM" id="SSF52540">
    <property type="entry name" value="P-loop containing nucleoside triphosphate hydrolases"/>
    <property type="match status" value="1"/>
</dbReference>
<evidence type="ECO:0000256" key="2">
    <source>
        <dbReference type="ARBA" id="ARBA00022840"/>
    </source>
</evidence>
<dbReference type="CDD" id="cd00009">
    <property type="entry name" value="AAA"/>
    <property type="match status" value="1"/>
</dbReference>
<sequence length="463" mass="51744">MAYSILICDDEALTLKTISRALEAEGYEIFLAQSGEQAVEIAQREHPDIALLDVVLPGIDGVEVLRQLKRLDSSIVVVMMSAYRVVERAVEALKLGAYDYLTKPFHVSDMVNTIGRASEVLALRVRVRDSVQDARGRYDFGRVVTRNAALAAMLEQAKKAAESDKTTILIQGESGTGKEVMAKTIHYYSPRAQQPLVSLNCAALPDTLLESELFGYEPGAYTDARRRKEGLLEKAHAGTLFLDEIGNMSFSVQAKLLRVLEEGNFMRLGGTRTIQVDVRIIAATNKVLKDAVSRGEFRDDLFYRLNVMPLFIPPLRERKEDTVPIALDMMKRFNKDLKKNFTGMTPEAAECLRAYTWPGNIRELRNVMERTMILATHGDISLDDLPHEIREFDAPPETSSGEVEISSLTTPFVTLEELEDRYILEVLTATGNNKTHAARILGIHPTSLARKLKRIPEEVAAEH</sequence>
<name>Q1IMW7_KORVE</name>
<dbReference type="PANTHER" id="PTHR32071">
    <property type="entry name" value="TRANSCRIPTIONAL REGULATORY PROTEIN"/>
    <property type="match status" value="1"/>
</dbReference>
<proteinExistence type="predicted"/>
<dbReference type="Gene3D" id="3.40.50.300">
    <property type="entry name" value="P-loop containing nucleotide triphosphate hydrolases"/>
    <property type="match status" value="1"/>
</dbReference>
<dbReference type="Gene3D" id="3.40.50.2300">
    <property type="match status" value="1"/>
</dbReference>
<dbReference type="GO" id="GO:0006355">
    <property type="term" value="P:regulation of DNA-templated transcription"/>
    <property type="evidence" value="ECO:0007669"/>
    <property type="project" value="InterPro"/>
</dbReference>
<dbReference type="PROSITE" id="PS50110">
    <property type="entry name" value="RESPONSE_REGULATORY"/>
    <property type="match status" value="1"/>
</dbReference>
<dbReference type="PROSITE" id="PS00688">
    <property type="entry name" value="SIGMA54_INTERACT_3"/>
    <property type="match status" value="1"/>
</dbReference>
<dbReference type="GO" id="GO:0000160">
    <property type="term" value="P:phosphorelay signal transduction system"/>
    <property type="evidence" value="ECO:0007669"/>
    <property type="project" value="InterPro"/>
</dbReference>
<dbReference type="InterPro" id="IPR002197">
    <property type="entry name" value="HTH_Fis"/>
</dbReference>
<dbReference type="InterPro" id="IPR025944">
    <property type="entry name" value="Sigma_54_int_dom_CS"/>
</dbReference>
<evidence type="ECO:0000313" key="8">
    <source>
        <dbReference type="EMBL" id="ABF41783.1"/>
    </source>
</evidence>
<dbReference type="EMBL" id="CP000360">
    <property type="protein sequence ID" value="ABF41783.1"/>
    <property type="molecule type" value="Genomic_DNA"/>
</dbReference>
<evidence type="ECO:0000256" key="1">
    <source>
        <dbReference type="ARBA" id="ARBA00022741"/>
    </source>
</evidence>
<dbReference type="InterPro" id="IPR025662">
    <property type="entry name" value="Sigma_54_int_dom_ATP-bd_1"/>
</dbReference>
<accession>Q1IMW7</accession>
<keyword evidence="5" id="KW-0597">Phosphoprotein</keyword>
<dbReference type="PRINTS" id="PR01590">
    <property type="entry name" value="HTHFIS"/>
</dbReference>
<reference evidence="8 9" key="1">
    <citation type="journal article" date="2009" name="Appl. Environ. Microbiol.">
        <title>Three genomes from the phylum Acidobacteria provide insight into the lifestyles of these microorganisms in soils.</title>
        <authorList>
            <person name="Ward N.L."/>
            <person name="Challacombe J.F."/>
            <person name="Janssen P.H."/>
            <person name="Henrissat B."/>
            <person name="Coutinho P.M."/>
            <person name="Wu M."/>
            <person name="Xie G."/>
            <person name="Haft D.H."/>
            <person name="Sait M."/>
            <person name="Badger J."/>
            <person name="Barabote R.D."/>
            <person name="Bradley B."/>
            <person name="Brettin T.S."/>
            <person name="Brinkac L.M."/>
            <person name="Bruce D."/>
            <person name="Creasy T."/>
            <person name="Daugherty S.C."/>
            <person name="Davidsen T.M."/>
            <person name="DeBoy R.T."/>
            <person name="Detter J.C."/>
            <person name="Dodson R.J."/>
            <person name="Durkin A.S."/>
            <person name="Ganapathy A."/>
            <person name="Gwinn-Giglio M."/>
            <person name="Han C.S."/>
            <person name="Khouri H."/>
            <person name="Kiss H."/>
            <person name="Kothari S.P."/>
            <person name="Madupu R."/>
            <person name="Nelson K.E."/>
            <person name="Nelson W.C."/>
            <person name="Paulsen I."/>
            <person name="Penn K."/>
            <person name="Ren Q."/>
            <person name="Rosovitz M.J."/>
            <person name="Selengut J.D."/>
            <person name="Shrivastava S."/>
            <person name="Sullivan S.A."/>
            <person name="Tapia R."/>
            <person name="Thompson L.S."/>
            <person name="Watkins K.L."/>
            <person name="Yang Q."/>
            <person name="Yu C."/>
            <person name="Zafar N."/>
            <person name="Zhou L."/>
            <person name="Kuske C.R."/>
        </authorList>
    </citation>
    <scope>NUCLEOTIDE SEQUENCE [LARGE SCALE GENOMIC DNA]</scope>
    <source>
        <strain evidence="8 9">Ellin345</strain>
    </source>
</reference>
<dbReference type="SMART" id="SM00448">
    <property type="entry name" value="REC"/>
    <property type="match status" value="1"/>
</dbReference>
<feature type="modified residue" description="4-aspartylphosphate" evidence="5">
    <location>
        <position position="53"/>
    </location>
</feature>
<dbReference type="Pfam" id="PF00158">
    <property type="entry name" value="Sigma54_activat"/>
    <property type="match status" value="1"/>
</dbReference>
<dbReference type="EnsemblBacteria" id="ABF41783">
    <property type="protein sequence ID" value="ABF41783"/>
    <property type="gene ID" value="Acid345_2782"/>
</dbReference>
<dbReference type="Gene3D" id="1.10.8.60">
    <property type="match status" value="1"/>
</dbReference>
<dbReference type="GO" id="GO:0005524">
    <property type="term" value="F:ATP binding"/>
    <property type="evidence" value="ECO:0007669"/>
    <property type="project" value="UniProtKB-KW"/>
</dbReference>
<protein>
    <submittedName>
        <fullName evidence="8">Two component, sigma54 specific, transcriptional regulator, Fis family</fullName>
    </submittedName>
</protein>
<dbReference type="Gene3D" id="1.10.10.60">
    <property type="entry name" value="Homeodomain-like"/>
    <property type="match status" value="1"/>
</dbReference>
<dbReference type="Pfam" id="PF00072">
    <property type="entry name" value="Response_reg"/>
    <property type="match status" value="1"/>
</dbReference>
<dbReference type="InterPro" id="IPR003593">
    <property type="entry name" value="AAA+_ATPase"/>
</dbReference>
<dbReference type="InterPro" id="IPR058031">
    <property type="entry name" value="AAA_lid_NorR"/>
</dbReference>
<dbReference type="HOGENOM" id="CLU_000445_0_6_0"/>